<comment type="catalytic activity">
    <reaction evidence="3">
        <text>cytidine + phosphate = cytosine + alpha-D-ribose 1-phosphate</text>
        <dbReference type="Rhea" id="RHEA:52540"/>
        <dbReference type="ChEBI" id="CHEBI:16040"/>
        <dbReference type="ChEBI" id="CHEBI:17562"/>
        <dbReference type="ChEBI" id="CHEBI:43474"/>
        <dbReference type="ChEBI" id="CHEBI:57720"/>
        <dbReference type="EC" id="2.4.2.2"/>
    </reaction>
</comment>
<dbReference type="EC" id="2.4.2.1" evidence="3"/>
<reference evidence="4" key="1">
    <citation type="submission" date="2016-06" db="EMBL/GenBank/DDBJ databases">
        <authorList>
            <person name="Olsen C.W."/>
            <person name="Carey S."/>
            <person name="Hinshaw L."/>
            <person name="Karasin A.I."/>
        </authorList>
    </citation>
    <scope>NUCLEOTIDE SEQUENCE [LARGE SCALE GENOMIC DNA]</scope>
    <source>
        <strain evidence="5">BazSymA</strain>
        <strain evidence="4">BazSymB</strain>
    </source>
</reference>
<protein>
    <recommendedName>
        <fullName evidence="3">Pyrimidine/purine nucleoside phosphorylase</fullName>
        <ecNumber evidence="3">2.4.2.1</ecNumber>
        <ecNumber evidence="3">2.4.2.2</ecNumber>
    </recommendedName>
    <alternativeName>
        <fullName evidence="3">Adenosine phosphorylase</fullName>
    </alternativeName>
    <alternativeName>
        <fullName evidence="3">Cytidine phosphorylase</fullName>
    </alternativeName>
    <alternativeName>
        <fullName evidence="3">Guanosine phosphorylase</fullName>
    </alternativeName>
    <alternativeName>
        <fullName evidence="3">Inosine phosphorylase</fullName>
    </alternativeName>
    <alternativeName>
        <fullName evidence="3">Thymidine phosphorylase</fullName>
    </alternativeName>
    <alternativeName>
        <fullName evidence="3">Uridine phosphorylase</fullName>
    </alternativeName>
    <alternativeName>
        <fullName evidence="3">Xanthosine phosphorylase</fullName>
    </alternativeName>
</protein>
<dbReference type="GO" id="GO:0016154">
    <property type="term" value="F:pyrimidine-nucleoside phosphorylase activity"/>
    <property type="evidence" value="ECO:0007669"/>
    <property type="project" value="UniProtKB-UniRule"/>
</dbReference>
<keyword evidence="1 3" id="KW-0328">Glycosyltransferase</keyword>
<comment type="function">
    <text evidence="3">Catalyzes the phosphorolysis of diverse nucleosides, yielding D-ribose 1-phosphate and the respective free bases. Can use uridine, adenosine, guanosine, cytidine, thymidine, inosine and xanthosine as substrates. Also catalyzes the reverse reactions.</text>
</comment>
<name>A0A1H6K9G8_9GAMM</name>
<evidence type="ECO:0000313" key="7">
    <source>
        <dbReference type="Proteomes" id="UP000198988"/>
    </source>
</evidence>
<comment type="catalytic activity">
    <reaction evidence="3">
        <text>uridine + phosphate = alpha-D-ribose 1-phosphate + uracil</text>
        <dbReference type="Rhea" id="RHEA:24388"/>
        <dbReference type="ChEBI" id="CHEBI:16704"/>
        <dbReference type="ChEBI" id="CHEBI:17568"/>
        <dbReference type="ChEBI" id="CHEBI:43474"/>
        <dbReference type="ChEBI" id="CHEBI:57720"/>
        <dbReference type="EC" id="2.4.2.2"/>
    </reaction>
</comment>
<evidence type="ECO:0000313" key="5">
    <source>
        <dbReference type="EMBL" id="SEH90983.1"/>
    </source>
</evidence>
<comment type="catalytic activity">
    <reaction evidence="3">
        <text>guanosine + phosphate = alpha-D-ribose 1-phosphate + guanine</text>
        <dbReference type="Rhea" id="RHEA:13233"/>
        <dbReference type="ChEBI" id="CHEBI:16235"/>
        <dbReference type="ChEBI" id="CHEBI:16750"/>
        <dbReference type="ChEBI" id="CHEBI:43474"/>
        <dbReference type="ChEBI" id="CHEBI:57720"/>
        <dbReference type="EC" id="2.4.2.1"/>
    </reaction>
</comment>
<evidence type="ECO:0000256" key="1">
    <source>
        <dbReference type="ARBA" id="ARBA00022676"/>
    </source>
</evidence>
<dbReference type="EMBL" id="CDSC02000312">
    <property type="protein sequence ID" value="SEH90983.1"/>
    <property type="molecule type" value="Genomic_DNA"/>
</dbReference>
<proteinExistence type="inferred from homology"/>
<comment type="catalytic activity">
    <reaction evidence="3">
        <text>thymidine + phosphate = 2-deoxy-alpha-D-ribose 1-phosphate + thymine</text>
        <dbReference type="Rhea" id="RHEA:16037"/>
        <dbReference type="ChEBI" id="CHEBI:17748"/>
        <dbReference type="ChEBI" id="CHEBI:17821"/>
        <dbReference type="ChEBI" id="CHEBI:43474"/>
        <dbReference type="ChEBI" id="CHEBI:57259"/>
        <dbReference type="EC" id="2.4.2.2"/>
    </reaction>
</comment>
<dbReference type="AlphaFoldDB" id="A0A1H6K9G8"/>
<dbReference type="OrthoDB" id="9793848at2"/>
<dbReference type="HAMAP" id="MF_01537">
    <property type="entry name" value="Nucleos_phosphorylase_PpnP"/>
    <property type="match status" value="1"/>
</dbReference>
<dbReference type="PANTHER" id="PTHR36540">
    <property type="entry name" value="PYRIMIDINE/PURINE NUCLEOSIDE PHOSPHORYLASE"/>
    <property type="match status" value="1"/>
</dbReference>
<reference evidence="6 7" key="2">
    <citation type="submission" date="2016-06" db="EMBL/GenBank/DDBJ databases">
        <authorList>
            <person name="Petersen J."/>
            <person name="Sayavedra L."/>
        </authorList>
    </citation>
    <scope>NUCLEOTIDE SEQUENCE [LARGE SCALE GENOMIC DNA]</scope>
    <source>
        <strain evidence="7">BazSymA</strain>
        <strain evidence="6">BazSymB</strain>
    </source>
</reference>
<sequence length="103" mass="11605">MSSFENVSVVKAANIYFDGKVSSRTIEFSDGSKKTLGIMMVGDYEFDTDDNELVEIQAGEVDVLLPNESKWQTFTKGTSFEVPKNASFKLKVKEVLDYCCSYY</sequence>
<dbReference type="PANTHER" id="PTHR36540:SF1">
    <property type="entry name" value="PYRIMIDINE_PURINE NUCLEOSIDE PHOSPHORYLASE"/>
    <property type="match status" value="1"/>
</dbReference>
<dbReference type="EC" id="2.4.2.2" evidence="3"/>
<dbReference type="InterPro" id="IPR014710">
    <property type="entry name" value="RmlC-like_jellyroll"/>
</dbReference>
<dbReference type="InterPro" id="IPR009664">
    <property type="entry name" value="Ppnp"/>
</dbReference>
<dbReference type="CDD" id="cd20296">
    <property type="entry name" value="cupin_PpnP-like"/>
    <property type="match status" value="1"/>
</dbReference>
<dbReference type="SUPFAM" id="SSF51182">
    <property type="entry name" value="RmlC-like cupins"/>
    <property type="match status" value="1"/>
</dbReference>
<evidence type="ECO:0000313" key="4">
    <source>
        <dbReference type="EMBL" id="SEH71959.1"/>
    </source>
</evidence>
<comment type="similarity">
    <text evidence="3">Belongs to the nucleoside phosphorylase PpnP family.</text>
</comment>
<comment type="catalytic activity">
    <reaction evidence="3">
        <text>a purine D-ribonucleoside + phosphate = a purine nucleobase + alpha-D-ribose 1-phosphate</text>
        <dbReference type="Rhea" id="RHEA:19805"/>
        <dbReference type="ChEBI" id="CHEBI:26386"/>
        <dbReference type="ChEBI" id="CHEBI:43474"/>
        <dbReference type="ChEBI" id="CHEBI:57720"/>
        <dbReference type="ChEBI" id="CHEBI:142355"/>
        <dbReference type="EC" id="2.4.2.1"/>
    </reaction>
</comment>
<dbReference type="EMBL" id="CVUD02000109">
    <property type="protein sequence ID" value="SEH71959.1"/>
    <property type="molecule type" value="Genomic_DNA"/>
</dbReference>
<dbReference type="InterPro" id="IPR011051">
    <property type="entry name" value="RmlC_Cupin_sf"/>
</dbReference>
<dbReference type="Proteomes" id="UP000198559">
    <property type="component" value="Unassembled WGS sequence"/>
</dbReference>
<accession>A0A1H6K9G8</accession>
<comment type="catalytic activity">
    <reaction evidence="3">
        <text>inosine + phosphate = alpha-D-ribose 1-phosphate + hypoxanthine</text>
        <dbReference type="Rhea" id="RHEA:27646"/>
        <dbReference type="ChEBI" id="CHEBI:17368"/>
        <dbReference type="ChEBI" id="CHEBI:17596"/>
        <dbReference type="ChEBI" id="CHEBI:43474"/>
        <dbReference type="ChEBI" id="CHEBI:57720"/>
        <dbReference type="EC" id="2.4.2.1"/>
    </reaction>
</comment>
<dbReference type="Proteomes" id="UP000198988">
    <property type="component" value="Unassembled WGS sequence"/>
</dbReference>
<dbReference type="FunFam" id="2.60.120.10:FF:000016">
    <property type="entry name" value="Pyrimidine/purine nucleoside phosphorylase"/>
    <property type="match status" value="1"/>
</dbReference>
<dbReference type="RefSeq" id="WP_090716694.1">
    <property type="nucleotide sequence ID" value="NZ_CAESAP020000204.1"/>
</dbReference>
<keyword evidence="2 3" id="KW-0808">Transferase</keyword>
<organism evidence="4 6">
    <name type="scientific">Bathymodiolus azoricus thioautotrophic gill symbiont</name>
    <dbReference type="NCBI Taxonomy" id="235205"/>
    <lineage>
        <taxon>Bacteria</taxon>
        <taxon>Pseudomonadati</taxon>
        <taxon>Pseudomonadota</taxon>
        <taxon>Gammaproteobacteria</taxon>
        <taxon>sulfur-oxidizing symbionts</taxon>
    </lineage>
</organism>
<dbReference type="Pfam" id="PF06865">
    <property type="entry name" value="Ppnp"/>
    <property type="match status" value="1"/>
</dbReference>
<gene>
    <name evidence="3" type="primary">ppnP</name>
    <name evidence="5" type="ORF">BAZSYMA_ACONTIG00239_2</name>
    <name evidence="4" type="ORF">BAZSYMB_SCAFFOLD00003_21</name>
</gene>
<comment type="catalytic activity">
    <reaction evidence="3">
        <text>adenosine + phosphate = alpha-D-ribose 1-phosphate + adenine</text>
        <dbReference type="Rhea" id="RHEA:27642"/>
        <dbReference type="ChEBI" id="CHEBI:16335"/>
        <dbReference type="ChEBI" id="CHEBI:16708"/>
        <dbReference type="ChEBI" id="CHEBI:43474"/>
        <dbReference type="ChEBI" id="CHEBI:57720"/>
        <dbReference type="EC" id="2.4.2.1"/>
    </reaction>
</comment>
<dbReference type="GO" id="GO:0004731">
    <property type="term" value="F:purine-nucleoside phosphorylase activity"/>
    <property type="evidence" value="ECO:0007669"/>
    <property type="project" value="UniProtKB-UniRule"/>
</dbReference>
<dbReference type="Gene3D" id="2.60.120.10">
    <property type="entry name" value="Jelly Rolls"/>
    <property type="match status" value="1"/>
</dbReference>
<evidence type="ECO:0000313" key="6">
    <source>
        <dbReference type="Proteomes" id="UP000198559"/>
    </source>
</evidence>
<evidence type="ECO:0000256" key="2">
    <source>
        <dbReference type="ARBA" id="ARBA00022679"/>
    </source>
</evidence>
<comment type="catalytic activity">
    <reaction evidence="3">
        <text>xanthosine + phosphate = alpha-D-ribose 1-phosphate + xanthine</text>
        <dbReference type="Rhea" id="RHEA:27638"/>
        <dbReference type="ChEBI" id="CHEBI:17712"/>
        <dbReference type="ChEBI" id="CHEBI:18107"/>
        <dbReference type="ChEBI" id="CHEBI:43474"/>
        <dbReference type="ChEBI" id="CHEBI:57720"/>
        <dbReference type="EC" id="2.4.2.1"/>
    </reaction>
</comment>
<dbReference type="STRING" id="235205.BAZSYMB_SCAFFOLD00003_21"/>
<evidence type="ECO:0000256" key="3">
    <source>
        <dbReference type="HAMAP-Rule" id="MF_01537"/>
    </source>
</evidence>
<dbReference type="GO" id="GO:0005829">
    <property type="term" value="C:cytosol"/>
    <property type="evidence" value="ECO:0007669"/>
    <property type="project" value="TreeGrafter"/>
</dbReference>